<feature type="domain" description="J" evidence="1">
    <location>
        <begin position="185"/>
        <end position="244"/>
    </location>
</feature>
<dbReference type="InterPro" id="IPR036869">
    <property type="entry name" value="J_dom_sf"/>
</dbReference>
<dbReference type="CDD" id="cd06257">
    <property type="entry name" value="DnaJ"/>
    <property type="match status" value="1"/>
</dbReference>
<reference evidence="2 3" key="1">
    <citation type="submission" date="2016-04" db="EMBL/GenBank/DDBJ databases">
        <authorList>
            <person name="Evans L.H."/>
            <person name="Alamgir A."/>
            <person name="Owens N."/>
            <person name="Weber N.D."/>
            <person name="Virtaneva K."/>
            <person name="Barbian K."/>
            <person name="Babar A."/>
            <person name="Rosenke K."/>
        </authorList>
    </citation>
    <scope>NUCLEOTIDE SEQUENCE [LARGE SCALE GENOMIC DNA]</scope>
    <source>
        <strain evidence="3">S5(T) (JCM 30642 \VKM B-2941)</strain>
    </source>
</reference>
<dbReference type="GeneID" id="60510503"/>
<dbReference type="EMBL" id="LT671858">
    <property type="protein sequence ID" value="SIM62627.1"/>
    <property type="molecule type" value="Genomic_DNA"/>
</dbReference>
<dbReference type="InterPro" id="IPR053232">
    <property type="entry name" value="DnaJ_C/III_chloroplastic"/>
</dbReference>
<dbReference type="SMART" id="SM00271">
    <property type="entry name" value="DnaJ"/>
    <property type="match status" value="1"/>
</dbReference>
<name>A0A1N5UQU6_9ARCH</name>
<sequence length="244" mass="28950">MVKGNQIPFSNFSKPLKVEKENGFLKFQTDLSIFNGKKLFQNIFIYWIIEESIISDRKGIIRFYITGDGIKAKPLYRKSVFESFGNIGWSLRLPDIIKNFVVLCNFSDGLNSNLNEAYYSLNNSLKRKDRKLCFFKLMEAVKIYGFPEKDHDIFYEYVDNDRYKNKFGYEPHIQSESDNLQLETEMFNLLEMNPTEDPELIKSSYRKMVRKYHPDLSENADNSEYTKKIKEINAAYEYLQKRFN</sequence>
<dbReference type="Pfam" id="PF00226">
    <property type="entry name" value="DnaJ"/>
    <property type="match status" value="1"/>
</dbReference>
<accession>A0A1N5UQU6</accession>
<organism evidence="2 3">
    <name type="scientific">Cuniculiplasma divulgatum</name>
    <dbReference type="NCBI Taxonomy" id="1673428"/>
    <lineage>
        <taxon>Archaea</taxon>
        <taxon>Methanobacteriati</taxon>
        <taxon>Thermoplasmatota</taxon>
        <taxon>Thermoplasmata</taxon>
        <taxon>Thermoplasmatales</taxon>
        <taxon>Cuniculiplasmataceae</taxon>
        <taxon>Cuniculiplasma</taxon>
    </lineage>
</organism>
<dbReference type="Gene3D" id="1.10.287.110">
    <property type="entry name" value="DnaJ domain"/>
    <property type="match status" value="1"/>
</dbReference>
<dbReference type="RefSeq" id="WP_197685796.1">
    <property type="nucleotide sequence ID" value="NZ_LT671858.1"/>
</dbReference>
<evidence type="ECO:0000259" key="1">
    <source>
        <dbReference type="PROSITE" id="PS50076"/>
    </source>
</evidence>
<dbReference type="Proteomes" id="UP000195607">
    <property type="component" value="Chromosome I"/>
</dbReference>
<dbReference type="PRINTS" id="PR00625">
    <property type="entry name" value="JDOMAIN"/>
</dbReference>
<dbReference type="SUPFAM" id="SSF46565">
    <property type="entry name" value="Chaperone J-domain"/>
    <property type="match status" value="1"/>
</dbReference>
<dbReference type="PANTHER" id="PTHR45090:SF4">
    <property type="entry name" value="J DOMAIN-CONTAINING PROTEIN"/>
    <property type="match status" value="1"/>
</dbReference>
<evidence type="ECO:0000313" key="2">
    <source>
        <dbReference type="EMBL" id="SIM62627.1"/>
    </source>
</evidence>
<gene>
    <name evidence="2" type="ORF">CSP5_1065</name>
</gene>
<protein>
    <submittedName>
        <fullName evidence="2">DnaJ domain protein</fullName>
    </submittedName>
</protein>
<dbReference type="InterPro" id="IPR001623">
    <property type="entry name" value="DnaJ_domain"/>
</dbReference>
<evidence type="ECO:0000313" key="3">
    <source>
        <dbReference type="Proteomes" id="UP000195607"/>
    </source>
</evidence>
<proteinExistence type="predicted"/>
<dbReference type="AlphaFoldDB" id="A0A1N5UQU6"/>
<dbReference type="PROSITE" id="PS50076">
    <property type="entry name" value="DNAJ_2"/>
    <property type="match status" value="1"/>
</dbReference>
<dbReference type="PANTHER" id="PTHR45090">
    <property type="entry name" value="CHAPERONE PROTEIN DNAJ 20 CHLOROPLASTIC"/>
    <property type="match status" value="1"/>
</dbReference>